<name>A0ABS7FVI1_9ACTN</name>
<dbReference type="Proteomes" id="UP000774570">
    <property type="component" value="Unassembled WGS sequence"/>
</dbReference>
<dbReference type="PROSITE" id="PS51257">
    <property type="entry name" value="PROKAR_LIPOPROTEIN"/>
    <property type="match status" value="1"/>
</dbReference>
<comment type="caution">
    <text evidence="1">The sequence shown here is derived from an EMBL/GenBank/DDBJ whole genome shotgun (WGS) entry which is preliminary data.</text>
</comment>
<organism evidence="1 2">
    <name type="scientific">Actinomadura parmotrematis</name>
    <dbReference type="NCBI Taxonomy" id="2864039"/>
    <lineage>
        <taxon>Bacteria</taxon>
        <taxon>Bacillati</taxon>
        <taxon>Actinomycetota</taxon>
        <taxon>Actinomycetes</taxon>
        <taxon>Streptosporangiales</taxon>
        <taxon>Thermomonosporaceae</taxon>
        <taxon>Actinomadura</taxon>
    </lineage>
</organism>
<dbReference type="InterPro" id="IPR006311">
    <property type="entry name" value="TAT_signal"/>
</dbReference>
<accession>A0ABS7FVI1</accession>
<dbReference type="Gene3D" id="3.40.50.1820">
    <property type="entry name" value="alpha/beta hydrolase"/>
    <property type="match status" value="1"/>
</dbReference>
<reference evidence="1 2" key="1">
    <citation type="submission" date="2021-07" db="EMBL/GenBank/DDBJ databases">
        <title>Actinomadura sp. PM05-2 isolated from lichen.</title>
        <authorList>
            <person name="Somphong A."/>
            <person name="Phongsopitanun W."/>
            <person name="Tanasupawat S."/>
            <person name="Peongsungnone V."/>
        </authorList>
    </citation>
    <scope>NUCLEOTIDE SEQUENCE [LARGE SCALE GENOMIC DNA]</scope>
    <source>
        <strain evidence="1 2">PM05-2</strain>
    </source>
</reference>
<evidence type="ECO:0000313" key="2">
    <source>
        <dbReference type="Proteomes" id="UP000774570"/>
    </source>
</evidence>
<dbReference type="PROSITE" id="PS51318">
    <property type="entry name" value="TAT"/>
    <property type="match status" value="1"/>
</dbReference>
<sequence length="88" mass="9105">MEISRRSVLGGALAVGGAALAGCSSDSEDRKASQQGDTASTLEVNLALAILGVRNVDFATVWGQGHTMAELTGSPVTDFIQWVRKSVA</sequence>
<dbReference type="RefSeq" id="WP_220167656.1">
    <property type="nucleotide sequence ID" value="NZ_JAIBOA010000011.1"/>
</dbReference>
<proteinExistence type="predicted"/>
<dbReference type="NCBIfam" id="TIGR01409">
    <property type="entry name" value="TAT_signal_seq"/>
    <property type="match status" value="1"/>
</dbReference>
<keyword evidence="2" id="KW-1185">Reference proteome</keyword>
<dbReference type="InterPro" id="IPR019546">
    <property type="entry name" value="TAT_signal_bac_arc"/>
</dbReference>
<evidence type="ECO:0000313" key="1">
    <source>
        <dbReference type="EMBL" id="MBW8484431.1"/>
    </source>
</evidence>
<protein>
    <submittedName>
        <fullName evidence="1">Twin-arginine translocation signal domain-containing protein</fullName>
    </submittedName>
</protein>
<dbReference type="EMBL" id="JAIBOA010000011">
    <property type="protein sequence ID" value="MBW8484431.1"/>
    <property type="molecule type" value="Genomic_DNA"/>
</dbReference>
<dbReference type="InterPro" id="IPR029058">
    <property type="entry name" value="AB_hydrolase_fold"/>
</dbReference>
<gene>
    <name evidence="1" type="ORF">K1Y72_18755</name>
</gene>